<evidence type="ECO:0000256" key="1">
    <source>
        <dbReference type="ARBA" id="ARBA00001007"/>
    </source>
</evidence>
<accession>A0A3R8NLY7</accession>
<keyword evidence="20" id="KW-1185">Reference proteome</keyword>
<evidence type="ECO:0000256" key="10">
    <source>
        <dbReference type="ARBA" id="ARBA00022692"/>
    </source>
</evidence>
<keyword evidence="8" id="KW-1003">Cell membrane</keyword>
<keyword evidence="15" id="KW-0594">Phospholipid biosynthesis</keyword>
<evidence type="ECO:0000256" key="16">
    <source>
        <dbReference type="ARBA" id="ARBA00023264"/>
    </source>
</evidence>
<evidence type="ECO:0000256" key="5">
    <source>
        <dbReference type="ARBA" id="ARBA00006435"/>
    </source>
</evidence>
<proteinExistence type="inferred from homology"/>
<evidence type="ECO:0000256" key="9">
    <source>
        <dbReference type="ARBA" id="ARBA00022516"/>
    </source>
</evidence>
<evidence type="ECO:0000256" key="8">
    <source>
        <dbReference type="ARBA" id="ARBA00022475"/>
    </source>
</evidence>
<dbReference type="NCBIfam" id="TIGR01784">
    <property type="entry name" value="T_den_put_tspse"/>
    <property type="match status" value="1"/>
</dbReference>
<evidence type="ECO:0000256" key="6">
    <source>
        <dbReference type="ARBA" id="ARBA00012375"/>
    </source>
</evidence>
<comment type="pathway">
    <text evidence="4">Lipid metabolism.</text>
</comment>
<evidence type="ECO:0000256" key="2">
    <source>
        <dbReference type="ARBA" id="ARBA00004162"/>
    </source>
</evidence>
<dbReference type="Proteomes" id="UP000256817">
    <property type="component" value="Unassembled WGS sequence"/>
</dbReference>
<dbReference type="PANTHER" id="PTHR34611:SF2">
    <property type="entry name" value="INACTIVE RECOMBINATION-PROMOTING NUCLEASE-LIKE PROTEIN RPNE-RELATED"/>
    <property type="match status" value="1"/>
</dbReference>
<dbReference type="RefSeq" id="WP_116237869.1">
    <property type="nucleotide sequence ID" value="NZ_QHJW02000019.1"/>
</dbReference>
<comment type="similarity">
    <text evidence="5">Belongs to the Cdh family.</text>
</comment>
<dbReference type="Pfam" id="PF02611">
    <property type="entry name" value="CDH"/>
    <property type="match status" value="1"/>
</dbReference>
<gene>
    <name evidence="19" type="ORF">DMB85_009970</name>
</gene>
<dbReference type="InterPro" id="IPR051699">
    <property type="entry name" value="Rpn/YhgA-like_nuclease"/>
</dbReference>
<dbReference type="EC" id="3.6.1.26" evidence="6"/>
<comment type="subcellular location">
    <subcellularLocation>
        <location evidence="2">Cell membrane</location>
        <topology evidence="2">Single-pass membrane protein</topology>
    </subcellularLocation>
</comment>
<evidence type="ECO:0000313" key="20">
    <source>
        <dbReference type="Proteomes" id="UP000256817"/>
    </source>
</evidence>
<evidence type="ECO:0000256" key="18">
    <source>
        <dbReference type="ARBA" id="ARBA00032892"/>
    </source>
</evidence>
<keyword evidence="13" id="KW-0443">Lipid metabolism</keyword>
<evidence type="ECO:0000256" key="7">
    <source>
        <dbReference type="ARBA" id="ARBA00019608"/>
    </source>
</evidence>
<keyword evidence="9" id="KW-0444">Lipid biosynthesis</keyword>
<dbReference type="PANTHER" id="PTHR34611">
    <property type="match status" value="1"/>
</dbReference>
<evidence type="ECO:0000256" key="13">
    <source>
        <dbReference type="ARBA" id="ARBA00023098"/>
    </source>
</evidence>
<reference evidence="19" key="1">
    <citation type="submission" date="2018-11" db="EMBL/GenBank/DDBJ databases">
        <title>Draft genome sequences of proposed Pectobacterium aquaticum sp. nov. isolated in France from fresh water.</title>
        <authorList>
            <person name="Pedron J."/>
            <person name="Barny M.A."/>
        </authorList>
    </citation>
    <scope>NUCLEOTIDE SEQUENCE [LARGE SCALE GENOMIC DNA]</scope>
    <source>
        <strain evidence="19">A35-S23-M15</strain>
    </source>
</reference>
<dbReference type="InterPro" id="IPR010106">
    <property type="entry name" value="RpnA"/>
</dbReference>
<dbReference type="EMBL" id="QHJW02000019">
    <property type="protein sequence ID" value="RRO08896.1"/>
    <property type="molecule type" value="Genomic_DNA"/>
</dbReference>
<keyword evidence="11 19" id="KW-0378">Hydrolase</keyword>
<keyword evidence="16" id="KW-1208">Phospholipid metabolism</keyword>
<protein>
    <recommendedName>
        <fullName evidence="7">CDP-diacylglycerol pyrophosphatase</fullName>
        <ecNumber evidence="6">3.6.1.26</ecNumber>
    </recommendedName>
    <alternativeName>
        <fullName evidence="17">CDP-diacylglycerol phosphatidylhydrolase</fullName>
    </alternativeName>
    <alternativeName>
        <fullName evidence="18">CDP-diglyceride hydrolase</fullName>
    </alternativeName>
</protein>
<keyword evidence="12" id="KW-1133">Transmembrane helix</keyword>
<comment type="caution">
    <text evidence="19">The sequence shown here is derived from an EMBL/GenBank/DDBJ whole genome shotgun (WGS) entry which is preliminary data.</text>
</comment>
<comment type="pathway">
    <text evidence="3">Phospholipid metabolism; CDP-diacylglycerol degradation; phosphatidate from CDP-diacylglycerol: step 1/1.</text>
</comment>
<evidence type="ECO:0000313" key="19">
    <source>
        <dbReference type="EMBL" id="RRO08896.1"/>
    </source>
</evidence>
<evidence type="ECO:0000256" key="4">
    <source>
        <dbReference type="ARBA" id="ARBA00005189"/>
    </source>
</evidence>
<keyword evidence="14" id="KW-0472">Membrane</keyword>
<name>A0A3R8NLY7_9GAMM</name>
<dbReference type="NCBIfam" id="NF003986">
    <property type="entry name" value="PRK05471.1-5"/>
    <property type="match status" value="1"/>
</dbReference>
<evidence type="ECO:0000256" key="14">
    <source>
        <dbReference type="ARBA" id="ARBA00023136"/>
    </source>
</evidence>
<evidence type="ECO:0000256" key="11">
    <source>
        <dbReference type="ARBA" id="ARBA00022801"/>
    </source>
</evidence>
<sequence length="458" mass="51400">MKRNTILIFTVSAIILLAAATTIGWKVGRGNSNALWEIVSEQCVPNQQRNGKQAPCLEVNLAEGYVLFDDRNGPYHDLLLPTDKISGIESLELLQQNVPNFFMQAWDRRGHLSREAGKPIKDDYLSLAINSRYGRTQNQLHIHIACLRPEIYQTLNQQFPTLSADWKTLPVKINGHIYLAKTLTANELTQSDPFKTLDRYAQPRNESIGKYGLAMVSTPAGEKVLLASSLDVFNMSLGSVEEIQDFSCALAAMQQHLSQGHDTLPLVVPLLFYHGQRSPYPYTLRWLDGFADAIQAEKLYNAPFPLVDLTVIPDEDIKTHRRVALLELVQKHIRTRDMLELAQDIGLLFERWQVPLPQKRAILFYIARSGNTSRPAEFIEAVAQSLSTDREAIMTIAQQLEKIGFEKGIKHGMQQGMKASARNIARQLLLSGMEPAQVSQITQLSATELAQLVDSSNE</sequence>
<keyword evidence="10" id="KW-0812">Transmembrane</keyword>
<comment type="catalytic activity">
    <reaction evidence="1">
        <text>a CDP-1,2-diacyl-sn-glycerol + H2O = a 1,2-diacyl-sn-glycero-3-phosphate + CMP + 2 H(+)</text>
        <dbReference type="Rhea" id="RHEA:15221"/>
        <dbReference type="ChEBI" id="CHEBI:15377"/>
        <dbReference type="ChEBI" id="CHEBI:15378"/>
        <dbReference type="ChEBI" id="CHEBI:58332"/>
        <dbReference type="ChEBI" id="CHEBI:58608"/>
        <dbReference type="ChEBI" id="CHEBI:60377"/>
        <dbReference type="EC" id="3.6.1.26"/>
    </reaction>
</comment>
<organism evidence="19 20">
    <name type="scientific">Pectobacterium aquaticum</name>
    <dbReference type="NCBI Taxonomy" id="2204145"/>
    <lineage>
        <taxon>Bacteria</taxon>
        <taxon>Pseudomonadati</taxon>
        <taxon>Pseudomonadota</taxon>
        <taxon>Gammaproteobacteria</taxon>
        <taxon>Enterobacterales</taxon>
        <taxon>Pectobacteriaceae</taxon>
        <taxon>Pectobacterium</taxon>
    </lineage>
</organism>
<evidence type="ECO:0000256" key="12">
    <source>
        <dbReference type="ARBA" id="ARBA00022989"/>
    </source>
</evidence>
<dbReference type="GO" id="GO:0008715">
    <property type="term" value="F:CDP-diacylglycerol diphosphatase activity"/>
    <property type="evidence" value="ECO:0007669"/>
    <property type="project" value="UniProtKB-EC"/>
</dbReference>
<evidence type="ECO:0000256" key="17">
    <source>
        <dbReference type="ARBA" id="ARBA00032888"/>
    </source>
</evidence>
<dbReference type="Gene3D" id="3.30.428.30">
    <property type="entry name" value="HIT family - CDH-like"/>
    <property type="match status" value="1"/>
</dbReference>
<evidence type="ECO:0000256" key="15">
    <source>
        <dbReference type="ARBA" id="ARBA00023209"/>
    </source>
</evidence>
<dbReference type="SUPFAM" id="SSF54197">
    <property type="entry name" value="HIT-like"/>
    <property type="match status" value="1"/>
</dbReference>
<dbReference type="InterPro" id="IPR036265">
    <property type="entry name" value="HIT-like_sf"/>
</dbReference>
<evidence type="ECO:0000256" key="3">
    <source>
        <dbReference type="ARBA" id="ARBA00004927"/>
    </source>
</evidence>
<dbReference type="InterPro" id="IPR003763">
    <property type="entry name" value="CDP-diacylglyc_Pase"/>
</dbReference>